<evidence type="ECO:0000259" key="4">
    <source>
        <dbReference type="Pfam" id="PF00534"/>
    </source>
</evidence>
<evidence type="ECO:0000313" key="7">
    <source>
        <dbReference type="Proteomes" id="UP001597453"/>
    </source>
</evidence>
<dbReference type="Gene3D" id="3.40.50.2000">
    <property type="entry name" value="Glycogen Phosphorylase B"/>
    <property type="match status" value="2"/>
</dbReference>
<keyword evidence="3 6" id="KW-0808">Transferase</keyword>
<dbReference type="InterPro" id="IPR001296">
    <property type="entry name" value="Glyco_trans_1"/>
</dbReference>
<evidence type="ECO:0000256" key="3">
    <source>
        <dbReference type="ARBA" id="ARBA00022679"/>
    </source>
</evidence>
<organism evidence="6 7">
    <name type="scientific">Gulosibacter bifidus</name>
    <dbReference type="NCBI Taxonomy" id="272239"/>
    <lineage>
        <taxon>Bacteria</taxon>
        <taxon>Bacillati</taxon>
        <taxon>Actinomycetota</taxon>
        <taxon>Actinomycetes</taxon>
        <taxon>Micrococcales</taxon>
        <taxon>Microbacteriaceae</taxon>
        <taxon>Gulosibacter</taxon>
    </lineage>
</organism>
<dbReference type="InterPro" id="IPR050194">
    <property type="entry name" value="Glycosyltransferase_grp1"/>
</dbReference>
<dbReference type="Pfam" id="PF13439">
    <property type="entry name" value="Glyco_transf_4"/>
    <property type="match status" value="1"/>
</dbReference>
<reference evidence="7" key="1">
    <citation type="journal article" date="2019" name="Int. J. Syst. Evol. Microbiol.">
        <title>The Global Catalogue of Microorganisms (GCM) 10K type strain sequencing project: providing services to taxonomists for standard genome sequencing and annotation.</title>
        <authorList>
            <consortium name="The Broad Institute Genomics Platform"/>
            <consortium name="The Broad Institute Genome Sequencing Center for Infectious Disease"/>
            <person name="Wu L."/>
            <person name="Ma J."/>
        </authorList>
    </citation>
    <scope>NUCLEOTIDE SEQUENCE [LARGE SCALE GENOMIC DNA]</scope>
    <source>
        <strain evidence="7">TISTR 1511</strain>
    </source>
</reference>
<proteinExistence type="predicted"/>
<dbReference type="PANTHER" id="PTHR45947:SF3">
    <property type="entry name" value="SULFOQUINOVOSYL TRANSFERASE SQD2"/>
    <property type="match status" value="1"/>
</dbReference>
<dbReference type="RefSeq" id="WP_083524366.1">
    <property type="nucleotide sequence ID" value="NZ_JBHUNF010000001.1"/>
</dbReference>
<evidence type="ECO:0000256" key="1">
    <source>
        <dbReference type="ARBA" id="ARBA00021292"/>
    </source>
</evidence>
<evidence type="ECO:0000256" key="2">
    <source>
        <dbReference type="ARBA" id="ARBA00022676"/>
    </source>
</evidence>
<comment type="caution">
    <text evidence="6">The sequence shown here is derived from an EMBL/GenBank/DDBJ whole genome shotgun (WGS) entry which is preliminary data.</text>
</comment>
<evidence type="ECO:0000259" key="5">
    <source>
        <dbReference type="Pfam" id="PF13439"/>
    </source>
</evidence>
<feature type="domain" description="Glycosyltransferase subfamily 4-like N-terminal" evidence="5">
    <location>
        <begin position="18"/>
        <end position="183"/>
    </location>
</feature>
<name>A0ABW5RFZ6_9MICO</name>
<keyword evidence="7" id="KW-1185">Reference proteome</keyword>
<dbReference type="PANTHER" id="PTHR45947">
    <property type="entry name" value="SULFOQUINOVOSYL TRANSFERASE SQD2"/>
    <property type="match status" value="1"/>
</dbReference>
<dbReference type="InterPro" id="IPR028098">
    <property type="entry name" value="Glyco_trans_4-like_N"/>
</dbReference>
<dbReference type="GO" id="GO:0016757">
    <property type="term" value="F:glycosyltransferase activity"/>
    <property type="evidence" value="ECO:0007669"/>
    <property type="project" value="UniProtKB-KW"/>
</dbReference>
<keyword evidence="2 6" id="KW-0328">Glycosyltransferase</keyword>
<feature type="domain" description="Glycosyl transferase family 1" evidence="4">
    <location>
        <begin position="205"/>
        <end position="362"/>
    </location>
</feature>
<dbReference type="SUPFAM" id="SSF53756">
    <property type="entry name" value="UDP-Glycosyltransferase/glycogen phosphorylase"/>
    <property type="match status" value="1"/>
</dbReference>
<dbReference type="Pfam" id="PF00534">
    <property type="entry name" value="Glycos_transf_1"/>
    <property type="match status" value="1"/>
</dbReference>
<dbReference type="Proteomes" id="UP001597453">
    <property type="component" value="Unassembled WGS sequence"/>
</dbReference>
<evidence type="ECO:0000313" key="6">
    <source>
        <dbReference type="EMBL" id="MFD2673998.1"/>
    </source>
</evidence>
<dbReference type="EMBL" id="JBHUNF010000001">
    <property type="protein sequence ID" value="MFD2673998.1"/>
    <property type="molecule type" value="Genomic_DNA"/>
</dbReference>
<gene>
    <name evidence="6" type="ORF">ACFSUQ_01585</name>
</gene>
<sequence length="427" mass="47849">MTKPLRLLIAADTFPPNVNGAATFTVNLASGMAARGHDVHVVAPAASRRHGTWTEEYDGQQITVHRLPSDRYYPHDWLRYVKPWRARHHMRRVLDEVQPDVIHYQSAVVLGRAAVREGAGRGIRIIGTNHLMLENMGDHTLLPNFLQNIAAKIWWHDAHKTFAETEALTTPTRRAANFLEENGQLEGVLAISCGLRTTDYTPRFEPKTPRSILFVGRVTGEKQIDVLMRAFQQLNNVPDLRLEIVGGGDQKENLQKLSRELGIDDRVLFHGYVTDQELRKIYSDATIFAIASIAELQSIATMEAMASGLPVVAANAMALPHLVHEGENGFLFEPGDVGGCATALRTMLEMPREEREQFGRRGLEMVQVHDIDRTMELFERLYYGEDPVSVGKDSWNEQDHSLDDVVEPVTGALPIIRKPESNAQDGE</sequence>
<accession>A0ABW5RFZ6</accession>
<protein>
    <recommendedName>
        <fullName evidence="1">D-inositol 3-phosphate glycosyltransferase</fullName>
    </recommendedName>
</protein>